<feature type="non-terminal residue" evidence="3">
    <location>
        <position position="1"/>
    </location>
</feature>
<dbReference type="PROSITE" id="PS51125">
    <property type="entry name" value="NHL"/>
    <property type="match status" value="1"/>
</dbReference>
<evidence type="ECO:0000313" key="5">
    <source>
        <dbReference type="Proteomes" id="UP000663833"/>
    </source>
</evidence>
<dbReference type="Proteomes" id="UP000663833">
    <property type="component" value="Unassembled WGS sequence"/>
</dbReference>
<dbReference type="EMBL" id="CAJNYD010002076">
    <property type="protein sequence ID" value="CAF3390895.1"/>
    <property type="molecule type" value="Genomic_DNA"/>
</dbReference>
<dbReference type="InterPro" id="IPR011042">
    <property type="entry name" value="6-blade_b-propeller_TolB-like"/>
</dbReference>
<dbReference type="Proteomes" id="UP000663851">
    <property type="component" value="Unassembled WGS sequence"/>
</dbReference>
<dbReference type="SUPFAM" id="SSF63829">
    <property type="entry name" value="Calcium-dependent phosphotriesterase"/>
    <property type="match status" value="1"/>
</dbReference>
<accession>A0A817ZLH4</accession>
<gene>
    <name evidence="4" type="ORF">HFQ381_LOCUS26959</name>
    <name evidence="3" type="ORF">LUA448_LOCUS16657</name>
</gene>
<evidence type="ECO:0000313" key="3">
    <source>
        <dbReference type="EMBL" id="CAF3390895.1"/>
    </source>
</evidence>
<keyword evidence="1" id="KW-0677">Repeat</keyword>
<evidence type="ECO:0000256" key="2">
    <source>
        <dbReference type="PROSITE-ProRule" id="PRU00504"/>
    </source>
</evidence>
<organism evidence="3 5">
    <name type="scientific">Rotaria socialis</name>
    <dbReference type="NCBI Taxonomy" id="392032"/>
    <lineage>
        <taxon>Eukaryota</taxon>
        <taxon>Metazoa</taxon>
        <taxon>Spiralia</taxon>
        <taxon>Gnathifera</taxon>
        <taxon>Rotifera</taxon>
        <taxon>Eurotatoria</taxon>
        <taxon>Bdelloidea</taxon>
        <taxon>Philodinida</taxon>
        <taxon>Philodinidae</taxon>
        <taxon>Rotaria</taxon>
    </lineage>
</organism>
<dbReference type="EMBL" id="CAJOBO010003363">
    <property type="protein sequence ID" value="CAF4490157.1"/>
    <property type="molecule type" value="Genomic_DNA"/>
</dbReference>
<dbReference type="AlphaFoldDB" id="A0A817ZLH4"/>
<proteinExistence type="predicted"/>
<feature type="repeat" description="NHL" evidence="2">
    <location>
        <begin position="1"/>
        <end position="44"/>
    </location>
</feature>
<evidence type="ECO:0000313" key="4">
    <source>
        <dbReference type="EMBL" id="CAF4490157.1"/>
    </source>
</evidence>
<protein>
    <recommendedName>
        <fullName evidence="6">NHL repeat-containing protein</fullName>
    </recommendedName>
</protein>
<sequence length="68" mass="7133">AGTSGVLGSTATTLNYPNGITFDANKNLYVADSCNFRVQKYTTCAEVTITIFPFSLVTTTTTTTIASG</sequence>
<dbReference type="InterPro" id="IPR001258">
    <property type="entry name" value="NHL_repeat"/>
</dbReference>
<reference evidence="3" key="1">
    <citation type="submission" date="2021-02" db="EMBL/GenBank/DDBJ databases">
        <authorList>
            <person name="Nowell W R."/>
        </authorList>
    </citation>
    <scope>NUCLEOTIDE SEQUENCE</scope>
</reference>
<evidence type="ECO:0008006" key="6">
    <source>
        <dbReference type="Google" id="ProtNLM"/>
    </source>
</evidence>
<dbReference type="Gene3D" id="2.120.10.30">
    <property type="entry name" value="TolB, C-terminal domain"/>
    <property type="match status" value="1"/>
</dbReference>
<dbReference type="Pfam" id="PF01436">
    <property type="entry name" value="NHL"/>
    <property type="match status" value="1"/>
</dbReference>
<name>A0A817ZLH4_9BILA</name>
<comment type="caution">
    <text evidence="3">The sequence shown here is derived from an EMBL/GenBank/DDBJ whole genome shotgun (WGS) entry which is preliminary data.</text>
</comment>
<evidence type="ECO:0000256" key="1">
    <source>
        <dbReference type="ARBA" id="ARBA00022737"/>
    </source>
</evidence>